<comment type="function">
    <text evidence="1 13">Transfers the gamma-phosphate of ATP to the 4'-position of a tetraacyldisaccharide 1-phosphate intermediate (termed DS-1-P) to form tetraacyldisaccharide 1,4'-bis-phosphate (lipid IVA).</text>
</comment>
<proteinExistence type="inferred from homology"/>
<keyword evidence="8 13" id="KW-0547">Nucleotide-binding</keyword>
<dbReference type="Proteomes" id="UP000179840">
    <property type="component" value="Unassembled WGS sequence"/>
</dbReference>
<comment type="pathway">
    <text evidence="2 13">Glycolipid biosynthesis; lipid IV(A) biosynthesis; lipid IV(A) from (3R)-3-hydroxytetradecanoyl-[acyl-carrier-protein] and UDP-N-acetyl-alpha-D-glucosamine: step 6/6.</text>
</comment>
<comment type="similarity">
    <text evidence="13">Belongs to the LpxK family.</text>
</comment>
<feature type="binding site" evidence="13">
    <location>
        <begin position="66"/>
        <end position="73"/>
    </location>
    <ligand>
        <name>ATP</name>
        <dbReference type="ChEBI" id="CHEBI:30616"/>
    </ligand>
</feature>
<dbReference type="GO" id="GO:0009029">
    <property type="term" value="F:lipid-A 4'-kinase activity"/>
    <property type="evidence" value="ECO:0007669"/>
    <property type="project" value="UniProtKB-UniRule"/>
</dbReference>
<organism evidence="14 15">
    <name type="scientific">Janthinobacterium lividum</name>
    <dbReference type="NCBI Taxonomy" id="29581"/>
    <lineage>
        <taxon>Bacteria</taxon>
        <taxon>Pseudomonadati</taxon>
        <taxon>Pseudomonadota</taxon>
        <taxon>Betaproteobacteria</taxon>
        <taxon>Burkholderiales</taxon>
        <taxon>Oxalobacteraceae</taxon>
        <taxon>Janthinobacterium</taxon>
    </lineage>
</organism>
<evidence type="ECO:0000256" key="2">
    <source>
        <dbReference type="ARBA" id="ARBA00004870"/>
    </source>
</evidence>
<dbReference type="EMBL" id="LFKP01000011">
    <property type="protein sequence ID" value="OHV94848.1"/>
    <property type="molecule type" value="Genomic_DNA"/>
</dbReference>
<dbReference type="HAMAP" id="MF_00409">
    <property type="entry name" value="LpxK"/>
    <property type="match status" value="1"/>
</dbReference>
<accession>A0A1S1U3X1</accession>
<evidence type="ECO:0000256" key="8">
    <source>
        <dbReference type="ARBA" id="ARBA00022741"/>
    </source>
</evidence>
<evidence type="ECO:0000313" key="14">
    <source>
        <dbReference type="EMBL" id="OHV94848.1"/>
    </source>
</evidence>
<evidence type="ECO:0000256" key="12">
    <source>
        <dbReference type="ARBA" id="ARBA00029757"/>
    </source>
</evidence>
<keyword evidence="7 13" id="KW-0808">Transferase</keyword>
<dbReference type="NCBIfam" id="TIGR00682">
    <property type="entry name" value="lpxK"/>
    <property type="match status" value="1"/>
</dbReference>
<evidence type="ECO:0000256" key="7">
    <source>
        <dbReference type="ARBA" id="ARBA00022679"/>
    </source>
</evidence>
<dbReference type="PANTHER" id="PTHR42724">
    <property type="entry name" value="TETRAACYLDISACCHARIDE 4'-KINASE"/>
    <property type="match status" value="1"/>
</dbReference>
<dbReference type="AlphaFoldDB" id="A0A1S1U3X1"/>
<dbReference type="GO" id="GO:0009245">
    <property type="term" value="P:lipid A biosynthetic process"/>
    <property type="evidence" value="ECO:0007669"/>
    <property type="project" value="UniProtKB-UniRule"/>
</dbReference>
<comment type="catalytic activity">
    <reaction evidence="13">
        <text>a lipid A disaccharide + ATP = a lipid IVA + ADP + H(+)</text>
        <dbReference type="Rhea" id="RHEA:67840"/>
        <dbReference type="ChEBI" id="CHEBI:15378"/>
        <dbReference type="ChEBI" id="CHEBI:30616"/>
        <dbReference type="ChEBI" id="CHEBI:176343"/>
        <dbReference type="ChEBI" id="CHEBI:176425"/>
        <dbReference type="ChEBI" id="CHEBI:456216"/>
        <dbReference type="EC" id="2.7.1.130"/>
    </reaction>
</comment>
<keyword evidence="10 13" id="KW-0067">ATP-binding</keyword>
<protein>
    <recommendedName>
        <fullName evidence="4 13">Tetraacyldisaccharide 4'-kinase</fullName>
        <ecNumber evidence="3 13">2.7.1.130</ecNumber>
    </recommendedName>
    <alternativeName>
        <fullName evidence="12 13">Lipid A 4'-kinase</fullName>
    </alternativeName>
</protein>
<keyword evidence="5 13" id="KW-0444">Lipid biosynthesis</keyword>
<evidence type="ECO:0000256" key="9">
    <source>
        <dbReference type="ARBA" id="ARBA00022777"/>
    </source>
</evidence>
<evidence type="ECO:0000256" key="1">
    <source>
        <dbReference type="ARBA" id="ARBA00002274"/>
    </source>
</evidence>
<evidence type="ECO:0000256" key="5">
    <source>
        <dbReference type="ARBA" id="ARBA00022516"/>
    </source>
</evidence>
<gene>
    <name evidence="13" type="primary">lpxK</name>
    <name evidence="14" type="ORF">AKG95_21300</name>
</gene>
<name>A0A1S1U3X1_9BURK</name>
<dbReference type="RefSeq" id="WP_071078919.1">
    <property type="nucleotide sequence ID" value="NZ_LFKP01000011.1"/>
</dbReference>
<dbReference type="GO" id="GO:0005886">
    <property type="term" value="C:plasma membrane"/>
    <property type="evidence" value="ECO:0007669"/>
    <property type="project" value="TreeGrafter"/>
</dbReference>
<dbReference type="InterPro" id="IPR027417">
    <property type="entry name" value="P-loop_NTPase"/>
</dbReference>
<sequence length="351" mass="37355">MPTSSPAKLETTLTRAWLTRGPLACALWPVSLLFGALSAVRRGLYRAGVLKSTHLPVPVVVVGNIFIGGTGKTPLTIWLVQALRDAGMHPGVISRGHGSADRLPRAVTAASTPQQVGDEPLLIFQRGGCPVMVGRDRAQAGRALLAAHPDVDVLVTDDGLQHYALQRDVEIVLFDGRGAGNGWLLPAGPLRESPRRRRDVTVINAPELAPALVARIAPQGSLVVQMLLAGGVAERMANRGISLPLATLAASGQRIVAAAGIGNPQRFFAMLRGAGLDFTELPLPDHHDFLDQPFAALDTDVILITEKDAVKCAQIEHLKDDPRLWVVPVSAHIDSALAQQIVEKCRGRSTA</sequence>
<evidence type="ECO:0000256" key="3">
    <source>
        <dbReference type="ARBA" id="ARBA00012071"/>
    </source>
</evidence>
<keyword evidence="6 13" id="KW-0441">Lipid A biosynthesis</keyword>
<comment type="caution">
    <text evidence="14">The sequence shown here is derived from an EMBL/GenBank/DDBJ whole genome shotgun (WGS) entry which is preliminary data.</text>
</comment>
<dbReference type="Pfam" id="PF02606">
    <property type="entry name" value="LpxK"/>
    <property type="match status" value="1"/>
</dbReference>
<evidence type="ECO:0000256" key="4">
    <source>
        <dbReference type="ARBA" id="ARBA00016436"/>
    </source>
</evidence>
<evidence type="ECO:0000313" key="15">
    <source>
        <dbReference type="Proteomes" id="UP000179840"/>
    </source>
</evidence>
<dbReference type="GO" id="GO:0005524">
    <property type="term" value="F:ATP binding"/>
    <property type="evidence" value="ECO:0007669"/>
    <property type="project" value="UniProtKB-UniRule"/>
</dbReference>
<dbReference type="SUPFAM" id="SSF52540">
    <property type="entry name" value="P-loop containing nucleoside triphosphate hydrolases"/>
    <property type="match status" value="1"/>
</dbReference>
<dbReference type="GO" id="GO:0009244">
    <property type="term" value="P:lipopolysaccharide core region biosynthetic process"/>
    <property type="evidence" value="ECO:0007669"/>
    <property type="project" value="TreeGrafter"/>
</dbReference>
<keyword evidence="11 13" id="KW-0443">Lipid metabolism</keyword>
<reference evidence="14 15" key="1">
    <citation type="submission" date="2015-06" db="EMBL/GenBank/DDBJ databases">
        <title>Draft genome sequencing of a biphenyl-degrading bacterium, Janthinobacterium lividum MEG1.</title>
        <authorList>
            <person name="Shimodaira J."/>
            <person name="Hatta T."/>
        </authorList>
    </citation>
    <scope>NUCLEOTIDE SEQUENCE [LARGE SCALE GENOMIC DNA]</scope>
    <source>
        <strain evidence="14 15">MEG1</strain>
    </source>
</reference>
<evidence type="ECO:0000256" key="13">
    <source>
        <dbReference type="HAMAP-Rule" id="MF_00409"/>
    </source>
</evidence>
<dbReference type="PANTHER" id="PTHR42724:SF1">
    <property type="entry name" value="TETRAACYLDISACCHARIDE 4'-KINASE, MITOCHONDRIAL-RELATED"/>
    <property type="match status" value="1"/>
</dbReference>
<dbReference type="InterPro" id="IPR003758">
    <property type="entry name" value="LpxK"/>
</dbReference>
<dbReference type="EC" id="2.7.1.130" evidence="3 13"/>
<dbReference type="UniPathway" id="UPA00359">
    <property type="reaction ID" value="UER00482"/>
</dbReference>
<evidence type="ECO:0000256" key="6">
    <source>
        <dbReference type="ARBA" id="ARBA00022556"/>
    </source>
</evidence>
<evidence type="ECO:0000256" key="10">
    <source>
        <dbReference type="ARBA" id="ARBA00022840"/>
    </source>
</evidence>
<evidence type="ECO:0000256" key="11">
    <source>
        <dbReference type="ARBA" id="ARBA00023098"/>
    </source>
</evidence>
<keyword evidence="9 13" id="KW-0418">Kinase</keyword>